<name>A0ABD5Z6P1_9EURY</name>
<evidence type="ECO:0000313" key="1">
    <source>
        <dbReference type="EMBL" id="MFC7200839.1"/>
    </source>
</evidence>
<keyword evidence="2" id="KW-1185">Reference proteome</keyword>
<evidence type="ECO:0000313" key="2">
    <source>
        <dbReference type="Proteomes" id="UP001596447"/>
    </source>
</evidence>
<comment type="caution">
    <text evidence="1">The sequence shown here is derived from an EMBL/GenBank/DDBJ whole genome shotgun (WGS) entry which is preliminary data.</text>
</comment>
<dbReference type="EMBL" id="JBHTAR010000011">
    <property type="protein sequence ID" value="MFC7200839.1"/>
    <property type="molecule type" value="Genomic_DNA"/>
</dbReference>
<sequence>MPRRTWRRAKTPIDDTLHDVVLGSVGSYAVGDDGHILKRDEEGQRWGTIVKNGPTGNGSTLRAAATTDDEATLWVVGASGAIGEYDVETGELESRTIPGNEETYTDIAVRGPAGHETLYVTDTSGAIHSTIGYGADREWDRIEPGSGDELSTIGFHGGTGYAADTDGVVFRSVDGSSWTTAIDNGDVPFYALTFDAAGTVWVAGDEDVYHPGEDRWVVEQAADDTLYDITLAQDELVAVSSGGDAVVRVDEEWEARALPQDEPMMAVAADGERTVVVGESGTILEA</sequence>
<protein>
    <submittedName>
        <fullName evidence="1">WD40/YVTN/BNR-like repeat-containing protein</fullName>
    </submittedName>
</protein>
<dbReference type="RefSeq" id="WP_279527604.1">
    <property type="nucleotide sequence ID" value="NZ_CP122312.1"/>
</dbReference>
<dbReference type="AlphaFoldDB" id="A0ABD5Z6P1"/>
<reference evidence="1 2" key="1">
    <citation type="journal article" date="2019" name="Int. J. Syst. Evol. Microbiol.">
        <title>The Global Catalogue of Microorganisms (GCM) 10K type strain sequencing project: providing services to taxonomists for standard genome sequencing and annotation.</title>
        <authorList>
            <consortium name="The Broad Institute Genomics Platform"/>
            <consortium name="The Broad Institute Genome Sequencing Center for Infectious Disease"/>
            <person name="Wu L."/>
            <person name="Ma J."/>
        </authorList>
    </citation>
    <scope>NUCLEOTIDE SEQUENCE [LARGE SCALE GENOMIC DNA]</scope>
    <source>
        <strain evidence="1 2">XZGYJ-43</strain>
    </source>
</reference>
<organism evidence="1 2">
    <name type="scientific">Halospeciosus flavus</name>
    <dbReference type="NCBI Taxonomy" id="3032283"/>
    <lineage>
        <taxon>Archaea</taxon>
        <taxon>Methanobacteriati</taxon>
        <taxon>Methanobacteriota</taxon>
        <taxon>Stenosarchaea group</taxon>
        <taxon>Halobacteria</taxon>
        <taxon>Halobacteriales</taxon>
        <taxon>Halobacteriaceae</taxon>
        <taxon>Halospeciosus</taxon>
    </lineage>
</organism>
<proteinExistence type="predicted"/>
<gene>
    <name evidence="1" type="ORF">ACFQJ9_15730</name>
</gene>
<accession>A0ABD5Z6P1</accession>
<dbReference type="Proteomes" id="UP001596447">
    <property type="component" value="Unassembled WGS sequence"/>
</dbReference>
<dbReference type="SUPFAM" id="SSF101898">
    <property type="entry name" value="NHL repeat"/>
    <property type="match status" value="1"/>
</dbReference>